<dbReference type="Pfam" id="PF10444">
    <property type="entry name" value="Nbl1_Borealin_N"/>
    <property type="match status" value="1"/>
</dbReference>
<keyword evidence="4" id="KW-0158">Chromosome</keyword>
<feature type="compositionally biased region" description="Polar residues" evidence="10">
    <location>
        <begin position="270"/>
        <end position="279"/>
    </location>
</feature>
<protein>
    <recommendedName>
        <fullName evidence="11">Borealin N-terminal domain-containing protein</fullName>
    </recommendedName>
</protein>
<feature type="compositionally biased region" description="Polar residues" evidence="10">
    <location>
        <begin position="124"/>
        <end position="139"/>
    </location>
</feature>
<feature type="region of interest" description="Disordered" evidence="10">
    <location>
        <begin position="93"/>
        <end position="295"/>
    </location>
</feature>
<dbReference type="EMBL" id="JBFCZG010000010">
    <property type="protein sequence ID" value="KAL3417626.1"/>
    <property type="molecule type" value="Genomic_DNA"/>
</dbReference>
<feature type="region of interest" description="Disordered" evidence="10">
    <location>
        <begin position="308"/>
        <end position="331"/>
    </location>
</feature>
<accession>A0ABR4P2X3</accession>
<evidence type="ECO:0000313" key="12">
    <source>
        <dbReference type="EMBL" id="KAL3417626.1"/>
    </source>
</evidence>
<feature type="compositionally biased region" description="Low complexity" evidence="10">
    <location>
        <begin position="1"/>
        <end position="16"/>
    </location>
</feature>
<evidence type="ECO:0000256" key="4">
    <source>
        <dbReference type="ARBA" id="ARBA00022454"/>
    </source>
</evidence>
<dbReference type="PANTHER" id="PTHR16040">
    <property type="entry name" value="AUSTRALIN, ISOFORM A-RELATED"/>
    <property type="match status" value="1"/>
</dbReference>
<comment type="caution">
    <text evidence="12">The sequence shown here is derived from an EMBL/GenBank/DDBJ whole genome shotgun (WGS) entry which is preliminary data.</text>
</comment>
<keyword evidence="13" id="KW-1185">Reference proteome</keyword>
<dbReference type="Proteomes" id="UP001629113">
    <property type="component" value="Unassembled WGS sequence"/>
</dbReference>
<sequence>MSTSTRTPARTPSNRSPIRKARAGITLAQKAQLIDNLQQEVTERARRLRQQYSAQAQDLRIRIERRVTRIPTHLRRANMGELLRKYNELNSRSVNTRNAASKSPVRKSPSKNVLQESRYARQSPAPSQRTANRHSNAISATDKENENIENPKKRPVVPARTTSRANNHGPQILSPKSSNTRSPMRPATSPTKSYLARPISPGKPTAGAAGLLNSMVEKAKSTRSGATRKGAELASSTSSAPAGTSHAPTGRGKRTVQTAAATKAGRGRVSDSSETSTGTMVVRKAAAPVKKAPAKRTVMSTIKGIGGQAAKKAAAAKPAPATGTRVLRKRN</sequence>
<dbReference type="PANTHER" id="PTHR16040:SF7">
    <property type="entry name" value="AUSTRALIN, ISOFORM A-RELATED"/>
    <property type="match status" value="1"/>
</dbReference>
<organism evidence="12 13">
    <name type="scientific">Phlyctema vagabunda</name>
    <dbReference type="NCBI Taxonomy" id="108571"/>
    <lineage>
        <taxon>Eukaryota</taxon>
        <taxon>Fungi</taxon>
        <taxon>Dikarya</taxon>
        <taxon>Ascomycota</taxon>
        <taxon>Pezizomycotina</taxon>
        <taxon>Leotiomycetes</taxon>
        <taxon>Helotiales</taxon>
        <taxon>Dermateaceae</taxon>
        <taxon>Phlyctema</taxon>
    </lineage>
</organism>
<comment type="subcellular location">
    <subcellularLocation>
        <location evidence="2">Chromosome</location>
        <location evidence="2">Centromere</location>
    </subcellularLocation>
    <subcellularLocation>
        <location evidence="1">Nucleus</location>
    </subcellularLocation>
</comment>
<feature type="compositionally biased region" description="Low complexity" evidence="10">
    <location>
        <begin position="281"/>
        <end position="291"/>
    </location>
</feature>
<evidence type="ECO:0000256" key="8">
    <source>
        <dbReference type="ARBA" id="ARBA00023306"/>
    </source>
</evidence>
<feature type="region of interest" description="Disordered" evidence="10">
    <location>
        <begin position="1"/>
        <end position="20"/>
    </location>
</feature>
<dbReference type="InterPro" id="IPR018867">
    <property type="entry name" value="Cell_div_borealin"/>
</dbReference>
<comment type="similarity">
    <text evidence="3">Belongs to the borealin family.</text>
</comment>
<feature type="compositionally biased region" description="Polar residues" evidence="10">
    <location>
        <begin position="160"/>
        <end position="192"/>
    </location>
</feature>
<evidence type="ECO:0000256" key="2">
    <source>
        <dbReference type="ARBA" id="ARBA00004584"/>
    </source>
</evidence>
<proteinExistence type="inferred from homology"/>
<feature type="compositionally biased region" description="Low complexity" evidence="10">
    <location>
        <begin position="309"/>
        <end position="321"/>
    </location>
</feature>
<evidence type="ECO:0000256" key="7">
    <source>
        <dbReference type="ARBA" id="ARBA00023242"/>
    </source>
</evidence>
<evidence type="ECO:0000256" key="10">
    <source>
        <dbReference type="SAM" id="MobiDB-lite"/>
    </source>
</evidence>
<feature type="domain" description="Borealin N-terminal" evidence="11">
    <location>
        <begin position="29"/>
        <end position="84"/>
    </location>
</feature>
<keyword evidence="7" id="KW-0539">Nucleus</keyword>
<evidence type="ECO:0000256" key="6">
    <source>
        <dbReference type="ARBA" id="ARBA00022776"/>
    </source>
</evidence>
<evidence type="ECO:0000256" key="1">
    <source>
        <dbReference type="ARBA" id="ARBA00004123"/>
    </source>
</evidence>
<keyword evidence="5" id="KW-0132">Cell division</keyword>
<keyword evidence="8" id="KW-0131">Cell cycle</keyword>
<evidence type="ECO:0000256" key="9">
    <source>
        <dbReference type="ARBA" id="ARBA00023328"/>
    </source>
</evidence>
<reference evidence="12 13" key="1">
    <citation type="submission" date="2024-06" db="EMBL/GenBank/DDBJ databases">
        <title>Complete genome of Phlyctema vagabunda strain 19-DSS-EL-015.</title>
        <authorList>
            <person name="Fiorenzani C."/>
        </authorList>
    </citation>
    <scope>NUCLEOTIDE SEQUENCE [LARGE SCALE GENOMIC DNA]</scope>
    <source>
        <strain evidence="12 13">19-DSS-EL-015</strain>
    </source>
</reference>
<evidence type="ECO:0000256" key="3">
    <source>
        <dbReference type="ARBA" id="ARBA00009914"/>
    </source>
</evidence>
<evidence type="ECO:0000313" key="13">
    <source>
        <dbReference type="Proteomes" id="UP001629113"/>
    </source>
</evidence>
<keyword evidence="9" id="KW-0137">Centromere</keyword>
<dbReference type="InterPro" id="IPR018851">
    <property type="entry name" value="Borealin_N"/>
</dbReference>
<feature type="compositionally biased region" description="Low complexity" evidence="10">
    <location>
        <begin position="234"/>
        <end position="249"/>
    </location>
</feature>
<name>A0ABR4P2X3_9HELO</name>
<evidence type="ECO:0000259" key="11">
    <source>
        <dbReference type="Pfam" id="PF10444"/>
    </source>
</evidence>
<evidence type="ECO:0000256" key="5">
    <source>
        <dbReference type="ARBA" id="ARBA00022618"/>
    </source>
</evidence>
<keyword evidence="6" id="KW-0498">Mitosis</keyword>
<feature type="compositionally biased region" description="Basic and acidic residues" evidence="10">
    <location>
        <begin position="141"/>
        <end position="152"/>
    </location>
</feature>
<gene>
    <name evidence="12" type="ORF">PVAG01_10636</name>
</gene>